<evidence type="ECO:0000259" key="2">
    <source>
        <dbReference type="PROSITE" id="PS51233"/>
    </source>
</evidence>
<protein>
    <recommendedName>
        <fullName evidence="5">VWFD domain-containing protein</fullName>
    </recommendedName>
</protein>
<proteinExistence type="predicted"/>
<evidence type="ECO:0000313" key="3">
    <source>
        <dbReference type="EMBL" id="RUS82211.1"/>
    </source>
</evidence>
<dbReference type="Pfam" id="PF00094">
    <property type="entry name" value="VWD"/>
    <property type="match status" value="1"/>
</dbReference>
<dbReference type="SMART" id="SM00216">
    <property type="entry name" value="VWD"/>
    <property type="match status" value="1"/>
</dbReference>
<dbReference type="PROSITE" id="PS50042">
    <property type="entry name" value="CNMP_BINDING_3"/>
    <property type="match status" value="1"/>
</dbReference>
<feature type="domain" description="VWFD" evidence="2">
    <location>
        <begin position="2677"/>
        <end position="2856"/>
    </location>
</feature>
<dbReference type="OrthoDB" id="6484170at2759"/>
<dbReference type="Proteomes" id="UP000271974">
    <property type="component" value="Unassembled WGS sequence"/>
</dbReference>
<evidence type="ECO:0000259" key="1">
    <source>
        <dbReference type="PROSITE" id="PS50042"/>
    </source>
</evidence>
<dbReference type="STRING" id="188477.A0A3S1BJD0"/>
<gene>
    <name evidence="3" type="ORF">EGW08_010025</name>
</gene>
<keyword evidence="4" id="KW-1185">Reference proteome</keyword>
<dbReference type="EMBL" id="RQTK01000297">
    <property type="protein sequence ID" value="RUS82211.1"/>
    <property type="molecule type" value="Genomic_DNA"/>
</dbReference>
<evidence type="ECO:0000313" key="4">
    <source>
        <dbReference type="Proteomes" id="UP000271974"/>
    </source>
</evidence>
<organism evidence="3 4">
    <name type="scientific">Elysia chlorotica</name>
    <name type="common">Eastern emerald elysia</name>
    <name type="synonym">Sea slug</name>
    <dbReference type="NCBI Taxonomy" id="188477"/>
    <lineage>
        <taxon>Eukaryota</taxon>
        <taxon>Metazoa</taxon>
        <taxon>Spiralia</taxon>
        <taxon>Lophotrochozoa</taxon>
        <taxon>Mollusca</taxon>
        <taxon>Gastropoda</taxon>
        <taxon>Heterobranchia</taxon>
        <taxon>Euthyneura</taxon>
        <taxon>Panpulmonata</taxon>
        <taxon>Sacoglossa</taxon>
        <taxon>Placobranchoidea</taxon>
        <taxon>Plakobranchidae</taxon>
        <taxon>Elysia</taxon>
    </lineage>
</organism>
<accession>A0A3S1BJD0</accession>
<reference evidence="3 4" key="1">
    <citation type="submission" date="2019-01" db="EMBL/GenBank/DDBJ databases">
        <title>A draft genome assembly of the solar-powered sea slug Elysia chlorotica.</title>
        <authorList>
            <person name="Cai H."/>
            <person name="Li Q."/>
            <person name="Fang X."/>
            <person name="Li J."/>
            <person name="Curtis N.E."/>
            <person name="Altenburger A."/>
            <person name="Shibata T."/>
            <person name="Feng M."/>
            <person name="Maeda T."/>
            <person name="Schwartz J.A."/>
            <person name="Shigenobu S."/>
            <person name="Lundholm N."/>
            <person name="Nishiyama T."/>
            <person name="Yang H."/>
            <person name="Hasebe M."/>
            <person name="Li S."/>
            <person name="Pierce S.K."/>
            <person name="Wang J."/>
        </authorList>
    </citation>
    <scope>NUCLEOTIDE SEQUENCE [LARGE SCALE GENOMIC DNA]</scope>
    <source>
        <strain evidence="3">EC2010</strain>
        <tissue evidence="3">Whole organism of an adult</tissue>
    </source>
</reference>
<evidence type="ECO:0008006" key="5">
    <source>
        <dbReference type="Google" id="ProtNLM"/>
    </source>
</evidence>
<dbReference type="PANTHER" id="PTHR37860:SF2">
    <property type="entry name" value="VITELLOGENIN DOMAIN-CONTAINING PROTEIN"/>
    <property type="match status" value="1"/>
</dbReference>
<dbReference type="PANTHER" id="PTHR37860">
    <property type="entry name" value="AGAP008810-PA"/>
    <property type="match status" value="1"/>
</dbReference>
<name>A0A3S1BJD0_ELYCH</name>
<comment type="caution">
    <text evidence="3">The sequence shown here is derived from an EMBL/GenBank/DDBJ whole genome shotgun (WGS) entry which is preliminary data.</text>
</comment>
<dbReference type="InterPro" id="IPR001846">
    <property type="entry name" value="VWF_type-D"/>
</dbReference>
<sequence>MNKGITSRRQGCSSEHIEVHDPMVRTTESSFVHTSDENAPYYPFTGPATLSVTVNKKDAPRGFKFIAKQIKNEMLTVGLLSMDTPGSTVDRAMKVGFSLDMEARSAELELNSPWADFLAKGTYTSRPKFHKFTGTVRLDGREHSVLMTCEEEEKEKDMTVWTSLIELEKPEDSALIPGGTTKFSINTTLSRTKSEVSAHTTINTGLMKIGLKPNVVDLKFDFVNSRVEKSLSASAAIDDKGSYSGTVKLQHSGNKQHTQMKLQPTVLISAPGWRIFLLSGQLDYKTNKLFKTDLTITMDKNLKKPINLEAKITRIVKKTDDRFRGIVKLNSQFANIKLNSLTINKDNKRVSNKLKVDYVIPLIKNKSERKNKLTFFSKFHDRSTKALTRFDLSLNCDNKLHPDLNFNSKADLLHKNGLTKSSAILNHGAESKNFKDKTKQIRTEFSVSHKLKKNDFELVFDALFIYPLKAMEYQIKGKHEHHLKGTPRFETYATTIYGKGKAAELRIIGENLSKNGKMNMQGSMDISLPKYVSEGREVPTRRVTVSTVLEQNKEKDYVHTVNVQLSGAKKHAMVSRLRMPTENKPSEFEFNSKLDLALKEPTSLTVKVDNSAKDAVLSGLYQTGILSYSAELASTYQDIKYQTVSWDIVWPERHVKGSLEGGRKGDREENIKLISYWDADRDMSKKIEGEMYHVYQEEPDFNAESVYTLSTPFNGHRKYVFESVSKITKEQFKEEKRIVWREAENEFSYSLTALRPASSKRFNMQAQIKTPMDQLRQGSIGVAHKWDGSKEMSITLDAVYNDDNINTVVLASNSGNSVRNIMSGSLAVTSSVPQIRDILLKFEHVDDGHTFGSEALYRRNGYPYRAIMNATYVGIKHQMTTNANLQIDLPSERPIIITWVHSNTLIHLNSSLQLQWRPEYNTKLIVGAKGSKAENDYAVDLKVIFPGHRRQDEFDLNLRQNMMSDYRGSAYWDLSSRPDLESTVSYSFSDKRFEVSYTGEGRQSTVETSYEKMPYTALVKTTWRSEDGRRDHTIRFDASVNTENYYSANAKLITPWEAAKNIDVQGSLKKKSTTKWEFDSLISLGVRQQISADIKVDTDGSSLTGTIKTPFEKMSKMEFDWKHNQSKEKVTNEAHIEIKPLFKKVTFEHTTALEGSNIDSKLFLGLPDTEIKSLEVMFDNTGVRRGHNTNLNIKYQMHKEIDLKVKTRYHSNKFPDKSKLHIDLSTPFSEFPSMALKTELETNKDGKWIGLIDLKTGLEAMEDLTLSFEHALGSTSSTTDLEVTSTVFETVTAGAHFDWGSKASANVTFVAPSIGRTSVGFVKKAESWSDFQNKIFAEFDDQQLDLEVGLKHQEDETRGWLLYSLPSSQESSVKANIHRHGRDFSDIDVGGFLQLGKYNKPFNVSVKYAYKPLEKFALGTTLETPKTKHVSYLYELDMSQPGTYSGTMYTKVGQKFLLDLKASLKRNEHGIDQTAEAMYRLGDKSMRLGSSLNCHWSENIHTGSLTSYKDDDKMILDFNREFGDVGKKYKENIELVMNTPFDGFSDVGVHATLDSHKDGHKHGGTLKLEYMDGKEAELKIDLDTPNKQRADLTAVLSIPVKGYENNKLTYNHVIRKDSLKADAEFVTGKGHRLSGDLDFKDNTLSFTVNGPVEQFETLAINAQFNPQEKKVTGDVWYQLSNVPNRVSLKYDIALSAKPVTLDFVLTNIVGKVTNLHIEHDGSQLRSFNNVIDLKSEAEQLNDVHIETSWQLRSPFEIELHSEMTSNHPDYDRAELKFNRRKQFDEQISELELEWSPAKKIIILNGFTFDEDKENPSAKITFNINTPWEELKDVYLEFSHRPTKKTQNENVMLRYNERDLLDVNFVYSTPNNRHRGVLTFQKPQPMTFSAEGEAGAGLFDGKLNLDWDKDSPVGRVEIVSSFSDKSTDQGMNKEFKFKVNHPVRILGVDFLWKAGQNEFRSAGLYTWDEARGNTFSYDLGWANRTTWYSRMLEGHCKVGIPQRSVKYQGSFSDTGTSVTTTSAFNWHADQDDTKKVTMTTTVKQNDNSRSVDLNINVPYINKQLNLGAITKGGYGRNLLDTKAEISYSSDPRKTITVTSSISNSVPESSGDGYNYTLDLGFKHPVSGIDLALVSHMANVNMVKSAGSDFSFINVNGGRQNVNFFMKMDSRNRRFEAVVSSPIKSLGVEGQATTSRQDRTLVSAVAFEDGKEALKLGMVIDPKRKHLDMELNYDQDDPNKLLSVSGGFINDSALTLDVTTQLSRRAPAQTETLVAVRLNSSQLLHTRIQWRPNVDAEIREFLATRLTEFSYKTNDFLKKAVQIIGQEVKGKYSLVSDELKAELSPVFDLMEQEMGSLNSQLSTLLVKFRRFHQQNHMHIKDMGDNIAKVFQDLNEQILRIVWSYRSYYEQVNQATEEWLEHLNSFPVAQTYQEFVNDAAYMLKEVESALEDLLTILVEEVGRYTDYYYREYMTLSRTIDRKLDGYARSVHELPLYRKMVEQRSLFGEEVPAWVHWYDTVYLKTQEFLQEQFHDFMARDEFQHMYAVASEVLGQVKHYNKENSLGTAMQRVSEMTKNILLIELGKLKKTIMDFRKSRVTVYDPEKGELQFEMFLPIPLKSLYEAPELNPERYIAHARRLVETHVDKVKDMLPSSNFSLWDLYYDNVPSTNPSDWVPPFDASAYLIGSQHVITFDKHEYDFLSKCSHVLTRDTLKDKFSVVVNYNSRPKKDGVESICFTIEDNHVEVSHDYKLTVNNQGVEMPYTSDKVKVVREGDFVRVQYIHGLEVLCNPKLDLYKVTVSGWYHGRLAGLLGHYDNEQHSDLSLLETASDFEVNKKRCTTSNIAAKPQPEADKQGICLRVFSSTNSKFSPCFKQVDPSGFRQLCETYVGKMSVEEAARLASEQYRFVCQGHGVFISALQHFATCGTVSENFQVQGNEAKYQSADVVFVMEDVKCNQWARSSLPSIVTHMDAVLVRKGFTGNRFGLEGYGGVDVDDVSVRTIDGQHFGGAELFLKALETLRFSENVGAGDLARALREAAKYPYRAGVAKVLVLAPCSKCEVSLLDRTLISNLAAYGFQVHVLQDKGYSTEGFTVFGTNKDRFFPREATDFNGVLRNERTIDQRDGRMIDFCQDVTDQTGGAIFDTTFIQGKGATQRQFEKAFSSHVALSTKLPVCQECQCDANTGRARCTLCSVALPYFNSIPTLPEAVGALYDVSHHVKNYLSNTVESARSSVPDNYLILGM</sequence>
<feature type="domain" description="Cyclic nucleotide-binding" evidence="1">
    <location>
        <begin position="806"/>
        <end position="871"/>
    </location>
</feature>
<dbReference type="InterPro" id="IPR000595">
    <property type="entry name" value="cNMP-bd_dom"/>
</dbReference>
<dbReference type="PROSITE" id="PS51233">
    <property type="entry name" value="VWFD"/>
    <property type="match status" value="1"/>
</dbReference>